<organism evidence="2 3">
    <name type="scientific">Cylicostephanus goldi</name>
    <name type="common">Nematode worm</name>
    <dbReference type="NCBI Taxonomy" id="71465"/>
    <lineage>
        <taxon>Eukaryota</taxon>
        <taxon>Metazoa</taxon>
        <taxon>Ecdysozoa</taxon>
        <taxon>Nematoda</taxon>
        <taxon>Chromadorea</taxon>
        <taxon>Rhabditida</taxon>
        <taxon>Rhabditina</taxon>
        <taxon>Rhabditomorpha</taxon>
        <taxon>Strongyloidea</taxon>
        <taxon>Strongylidae</taxon>
        <taxon>Cylicostephanus</taxon>
    </lineage>
</organism>
<evidence type="ECO:0000256" key="1">
    <source>
        <dbReference type="SAM" id="MobiDB-lite"/>
    </source>
</evidence>
<name>A0A3P6RCT4_CYLGO</name>
<dbReference type="Proteomes" id="UP000271889">
    <property type="component" value="Unassembled WGS sequence"/>
</dbReference>
<evidence type="ECO:0000313" key="3">
    <source>
        <dbReference type="Proteomes" id="UP000271889"/>
    </source>
</evidence>
<gene>
    <name evidence="2" type="ORF">CGOC_LOCUS3791</name>
</gene>
<reference evidence="2 3" key="1">
    <citation type="submission" date="2018-11" db="EMBL/GenBank/DDBJ databases">
        <authorList>
            <consortium name="Pathogen Informatics"/>
        </authorList>
    </citation>
    <scope>NUCLEOTIDE SEQUENCE [LARGE SCALE GENOMIC DNA]</scope>
</reference>
<keyword evidence="3" id="KW-1185">Reference proteome</keyword>
<feature type="region of interest" description="Disordered" evidence="1">
    <location>
        <begin position="23"/>
        <end position="45"/>
    </location>
</feature>
<evidence type="ECO:0000313" key="2">
    <source>
        <dbReference type="EMBL" id="VDK56857.1"/>
    </source>
</evidence>
<sequence>MHHVHYYVGYNQTVMTTLVTDDIRDDGQRGSALDDEESSSPPPYPGLFFKFGTGLLPEQRDSDNNCNIIKNDMCL</sequence>
<proteinExistence type="predicted"/>
<dbReference type="AlphaFoldDB" id="A0A3P6RCT4"/>
<dbReference type="EMBL" id="UYRV01009760">
    <property type="protein sequence ID" value="VDK56857.1"/>
    <property type="molecule type" value="Genomic_DNA"/>
</dbReference>
<protein>
    <submittedName>
        <fullName evidence="2">Uncharacterized protein</fullName>
    </submittedName>
</protein>
<accession>A0A3P6RCT4</accession>